<dbReference type="PANTHER" id="PTHR33608">
    <property type="entry name" value="BLL2464 PROTEIN"/>
    <property type="match status" value="1"/>
</dbReference>
<name>A0A8A4TSN9_SULCO</name>
<feature type="domain" description="DUF58" evidence="1">
    <location>
        <begin position="60"/>
        <end position="201"/>
    </location>
</feature>
<dbReference type="PANTHER" id="PTHR33608:SF6">
    <property type="entry name" value="BLL2464 PROTEIN"/>
    <property type="match status" value="1"/>
</dbReference>
<evidence type="ECO:0000259" key="1">
    <source>
        <dbReference type="Pfam" id="PF01882"/>
    </source>
</evidence>
<dbReference type="Pfam" id="PF01882">
    <property type="entry name" value="DUF58"/>
    <property type="match status" value="1"/>
</dbReference>
<reference evidence="2" key="1">
    <citation type="submission" date="2021-03" db="EMBL/GenBank/DDBJ databases">
        <title>Acanthopleuribacteraceae sp. M133.</title>
        <authorList>
            <person name="Wang G."/>
        </authorList>
    </citation>
    <scope>NUCLEOTIDE SEQUENCE</scope>
    <source>
        <strain evidence="2">M133</strain>
    </source>
</reference>
<proteinExistence type="predicted"/>
<sequence length="326" mass="37362">MRFPFRRKTTIQTRLAPFPLAPGWLERFRLRANRFRRPGLQGGHLTRRQGSSLEFREFTPYAPGDDVRHVDWRTSARFGDEHDLLVRRFVAEERLTLAISVDLRPSMRLPQGLPKLQIAAWLAEALSRVALTNGDRVLLHGLFCRGDAVETLVGSHATHRVRSSLERWSDPANETAHANLEGLRRALPPASVWVLISDLYFSGPEQIAPLARFFTTARMGFRWLLLVDLDAWPMEHTLLGSGPRLVQGPNLAHPDPRFDIDRDSLARVAQRIQRAKQAFLQQIHLAPDGYHTWSWPQTSRADGSRFFRERLAEDTLLQRLFMKDSG</sequence>
<accession>A0A8A4TSN9</accession>
<dbReference type="InterPro" id="IPR002881">
    <property type="entry name" value="DUF58"/>
</dbReference>
<evidence type="ECO:0000313" key="2">
    <source>
        <dbReference type="EMBL" id="QTD52560.1"/>
    </source>
</evidence>
<dbReference type="AlphaFoldDB" id="A0A8A4TSN9"/>
<dbReference type="KEGG" id="scor:J3U87_08810"/>
<keyword evidence="3" id="KW-1185">Reference proteome</keyword>
<dbReference type="Proteomes" id="UP000663929">
    <property type="component" value="Chromosome"/>
</dbReference>
<protein>
    <submittedName>
        <fullName evidence="2">DUF58 domain-containing protein</fullName>
    </submittedName>
</protein>
<organism evidence="2 3">
    <name type="scientific">Sulfidibacter corallicola</name>
    <dbReference type="NCBI Taxonomy" id="2818388"/>
    <lineage>
        <taxon>Bacteria</taxon>
        <taxon>Pseudomonadati</taxon>
        <taxon>Acidobacteriota</taxon>
        <taxon>Holophagae</taxon>
        <taxon>Acanthopleuribacterales</taxon>
        <taxon>Acanthopleuribacteraceae</taxon>
        <taxon>Sulfidibacter</taxon>
    </lineage>
</organism>
<gene>
    <name evidence="2" type="ORF">J3U87_08810</name>
</gene>
<dbReference type="RefSeq" id="WP_237382666.1">
    <property type="nucleotide sequence ID" value="NZ_CP071793.1"/>
</dbReference>
<evidence type="ECO:0000313" key="3">
    <source>
        <dbReference type="Proteomes" id="UP000663929"/>
    </source>
</evidence>
<dbReference type="EMBL" id="CP071793">
    <property type="protein sequence ID" value="QTD52560.1"/>
    <property type="molecule type" value="Genomic_DNA"/>
</dbReference>